<keyword evidence="4 5" id="KW-0472">Membrane</keyword>
<evidence type="ECO:0000256" key="2">
    <source>
        <dbReference type="ARBA" id="ARBA00022692"/>
    </source>
</evidence>
<feature type="transmembrane region" description="Helical" evidence="5">
    <location>
        <begin position="265"/>
        <end position="284"/>
    </location>
</feature>
<dbReference type="EMBL" id="QAAD01000020">
    <property type="protein sequence ID" value="PTN07270.1"/>
    <property type="molecule type" value="Genomic_DNA"/>
</dbReference>
<evidence type="ECO:0000256" key="3">
    <source>
        <dbReference type="ARBA" id="ARBA00022989"/>
    </source>
</evidence>
<dbReference type="PANTHER" id="PTHR22911">
    <property type="entry name" value="ACYL-MALONYL CONDENSING ENZYME-RELATED"/>
    <property type="match status" value="1"/>
</dbReference>
<feature type="transmembrane region" description="Helical" evidence="5">
    <location>
        <begin position="119"/>
        <end position="139"/>
    </location>
</feature>
<dbReference type="OrthoDB" id="597549at2"/>
<accession>A0A2T5BYK3</accession>
<evidence type="ECO:0000256" key="1">
    <source>
        <dbReference type="ARBA" id="ARBA00004141"/>
    </source>
</evidence>
<dbReference type="InterPro" id="IPR037185">
    <property type="entry name" value="EmrE-like"/>
</dbReference>
<keyword evidence="2 5" id="KW-0812">Transmembrane</keyword>
<keyword evidence="8" id="KW-1185">Reference proteome</keyword>
<evidence type="ECO:0000256" key="4">
    <source>
        <dbReference type="ARBA" id="ARBA00023136"/>
    </source>
</evidence>
<feature type="domain" description="EamA" evidence="6">
    <location>
        <begin position="6"/>
        <end position="135"/>
    </location>
</feature>
<name>A0A2T5BYK3_9BACT</name>
<dbReference type="Pfam" id="PF00892">
    <property type="entry name" value="EamA"/>
    <property type="match status" value="2"/>
</dbReference>
<reference evidence="7 8" key="1">
    <citation type="submission" date="2018-04" db="EMBL/GenBank/DDBJ databases">
        <title>Genomic Encyclopedia of Archaeal and Bacterial Type Strains, Phase II (KMG-II): from individual species to whole genera.</title>
        <authorList>
            <person name="Goeker M."/>
        </authorList>
    </citation>
    <scope>NUCLEOTIDE SEQUENCE [LARGE SCALE GENOMIC DNA]</scope>
    <source>
        <strain evidence="7 8">DSM 28823</strain>
    </source>
</reference>
<dbReference type="RefSeq" id="WP_107823465.1">
    <property type="nucleotide sequence ID" value="NZ_OY782574.1"/>
</dbReference>
<proteinExistence type="predicted"/>
<feature type="transmembrane region" description="Helical" evidence="5">
    <location>
        <begin position="37"/>
        <end position="57"/>
    </location>
</feature>
<dbReference type="Proteomes" id="UP000243525">
    <property type="component" value="Unassembled WGS sequence"/>
</dbReference>
<dbReference type="AlphaFoldDB" id="A0A2T5BYK3"/>
<feature type="transmembrane region" description="Helical" evidence="5">
    <location>
        <begin position="151"/>
        <end position="167"/>
    </location>
</feature>
<dbReference type="GO" id="GO:0016020">
    <property type="term" value="C:membrane"/>
    <property type="evidence" value="ECO:0007669"/>
    <property type="project" value="UniProtKB-SubCell"/>
</dbReference>
<feature type="transmembrane region" description="Helical" evidence="5">
    <location>
        <begin position="204"/>
        <end position="223"/>
    </location>
</feature>
<evidence type="ECO:0000259" key="6">
    <source>
        <dbReference type="Pfam" id="PF00892"/>
    </source>
</evidence>
<feature type="transmembrane region" description="Helical" evidence="5">
    <location>
        <begin position="179"/>
        <end position="198"/>
    </location>
</feature>
<dbReference type="SUPFAM" id="SSF103481">
    <property type="entry name" value="Multidrug resistance efflux transporter EmrE"/>
    <property type="match status" value="2"/>
</dbReference>
<evidence type="ECO:0000313" key="7">
    <source>
        <dbReference type="EMBL" id="PTN07270.1"/>
    </source>
</evidence>
<dbReference type="InterPro" id="IPR000620">
    <property type="entry name" value="EamA_dom"/>
</dbReference>
<comment type="caution">
    <text evidence="7">The sequence shown here is derived from an EMBL/GenBank/DDBJ whole genome shotgun (WGS) entry which is preliminary data.</text>
</comment>
<feature type="domain" description="EamA" evidence="6">
    <location>
        <begin position="150"/>
        <end position="277"/>
    </location>
</feature>
<protein>
    <submittedName>
        <fullName evidence="7">EamA domain-containing membrane protein RarD</fullName>
    </submittedName>
</protein>
<evidence type="ECO:0000313" key="8">
    <source>
        <dbReference type="Proteomes" id="UP000243525"/>
    </source>
</evidence>
<dbReference type="PANTHER" id="PTHR22911:SF6">
    <property type="entry name" value="SOLUTE CARRIER FAMILY 35 MEMBER G1"/>
    <property type="match status" value="1"/>
</dbReference>
<feature type="transmembrane region" description="Helical" evidence="5">
    <location>
        <begin position="95"/>
        <end position="112"/>
    </location>
</feature>
<comment type="subcellular location">
    <subcellularLocation>
        <location evidence="1">Membrane</location>
        <topology evidence="1">Multi-pass membrane protein</topology>
    </subcellularLocation>
</comment>
<sequence length="295" mass="32094">MSPNFKGILLTLGSVFMFALMAILVRAIPHVSSFHSSFVRFTIGVAIVGILAMFKLIPLKFRDRKNLFLRGFIGGIAVYLFYLSIVRLGVGKGSAYVYSYPAFATLMSMWILKEKVEAVKFIPIACSIGGILLLALGGVNKQGATLGWNELIAVAASLTTALAVVYVKKLHNSDNSYAIFFAQSIIGFWLFLIPSGLTQGQGNSFDLTILIVLGLVATLGQLAMTEGYRYVNVATGSLFQSLVPVMNLLSGYFIFQEQFTTTESLGAVIIIVSCISLVLINYSIGRKSRITKLVE</sequence>
<keyword evidence="3 5" id="KW-1133">Transmembrane helix</keyword>
<evidence type="ECO:0000256" key="5">
    <source>
        <dbReference type="SAM" id="Phobius"/>
    </source>
</evidence>
<feature type="transmembrane region" description="Helical" evidence="5">
    <location>
        <begin position="230"/>
        <end position="253"/>
    </location>
</feature>
<organism evidence="7 8">
    <name type="scientific">Mangrovibacterium marinum</name>
    <dbReference type="NCBI Taxonomy" id="1639118"/>
    <lineage>
        <taxon>Bacteria</taxon>
        <taxon>Pseudomonadati</taxon>
        <taxon>Bacteroidota</taxon>
        <taxon>Bacteroidia</taxon>
        <taxon>Marinilabiliales</taxon>
        <taxon>Prolixibacteraceae</taxon>
        <taxon>Mangrovibacterium</taxon>
    </lineage>
</organism>
<gene>
    <name evidence="7" type="ORF">C8N47_12056</name>
</gene>
<feature type="transmembrane region" description="Helical" evidence="5">
    <location>
        <begin position="69"/>
        <end position="89"/>
    </location>
</feature>